<proteinExistence type="predicted"/>
<reference evidence="2" key="1">
    <citation type="submission" date="2025-08" db="UniProtKB">
        <authorList>
            <consortium name="RefSeq"/>
        </authorList>
    </citation>
    <scope>IDENTIFICATION</scope>
    <source>
        <tissue evidence="2">Muscle</tissue>
    </source>
</reference>
<gene>
    <name evidence="2" type="primary">LOC111083154</name>
</gene>
<dbReference type="Proteomes" id="UP000694941">
    <property type="component" value="Unplaced"/>
</dbReference>
<name>A0ABM1RUV1_LIMPO</name>
<organism evidence="1 2">
    <name type="scientific">Limulus polyphemus</name>
    <name type="common">Atlantic horseshoe crab</name>
    <dbReference type="NCBI Taxonomy" id="6850"/>
    <lineage>
        <taxon>Eukaryota</taxon>
        <taxon>Metazoa</taxon>
        <taxon>Ecdysozoa</taxon>
        <taxon>Arthropoda</taxon>
        <taxon>Chelicerata</taxon>
        <taxon>Merostomata</taxon>
        <taxon>Xiphosura</taxon>
        <taxon>Limulidae</taxon>
        <taxon>Limulus</taxon>
    </lineage>
</organism>
<protein>
    <submittedName>
        <fullName evidence="2">Uncharacterized protein LOC111083154</fullName>
    </submittedName>
</protein>
<dbReference type="GeneID" id="111083154"/>
<dbReference type="RefSeq" id="XP_022235156.1">
    <property type="nucleotide sequence ID" value="XM_022379448.1"/>
</dbReference>
<keyword evidence="1" id="KW-1185">Reference proteome</keyword>
<sequence length="101" mass="11241">MPMQETVLVTEVCHPKYITNPCELLFVDSGAESAVSFGPDWLRNLCSDTSIGSTTNPDFEGHEKSGIKSVFQFKEESWANVKQSQIPNLLTFPGTANRNFQ</sequence>
<evidence type="ECO:0000313" key="2">
    <source>
        <dbReference type="RefSeq" id="XP_022235156.1"/>
    </source>
</evidence>
<evidence type="ECO:0000313" key="1">
    <source>
        <dbReference type="Proteomes" id="UP000694941"/>
    </source>
</evidence>
<accession>A0ABM1RUV1</accession>